<feature type="compositionally biased region" description="Pro residues" evidence="1">
    <location>
        <begin position="8"/>
        <end position="30"/>
    </location>
</feature>
<evidence type="ECO:0000313" key="3">
    <source>
        <dbReference type="Proteomes" id="UP001152803"/>
    </source>
</evidence>
<evidence type="ECO:0000313" key="2">
    <source>
        <dbReference type="EMBL" id="KAJ8249613.1"/>
    </source>
</evidence>
<dbReference type="AlphaFoldDB" id="A0A9Q1CV00"/>
<name>A0A9Q1CV00_CONCO</name>
<sequence>MHYEPQSPRAPEPQSPRAPEPQSPRAPEPQSPRAGQSAGVPQAVGLHCLATGSSYHGSTVADELTVWRSRGAGLATSPSFTPQPHLSPTLGDHLVSPFGTISPPLLGTINVAQVWRSGIRTCNLYLPSEVKKVRPQKWKNKRLDWASNPEAQHPEFVTLPSHHHDVWFLSGCSSGQKDETIEMYEN</sequence>
<feature type="region of interest" description="Disordered" evidence="1">
    <location>
        <begin position="1"/>
        <end position="39"/>
    </location>
</feature>
<gene>
    <name evidence="2" type="ORF">COCON_G00228290</name>
</gene>
<reference evidence="2" key="1">
    <citation type="journal article" date="2023" name="Science">
        <title>Genome structures resolve the early diversification of teleost fishes.</title>
        <authorList>
            <person name="Parey E."/>
            <person name="Louis A."/>
            <person name="Montfort J."/>
            <person name="Bouchez O."/>
            <person name="Roques C."/>
            <person name="Iampietro C."/>
            <person name="Lluch J."/>
            <person name="Castinel A."/>
            <person name="Donnadieu C."/>
            <person name="Desvignes T."/>
            <person name="Floi Bucao C."/>
            <person name="Jouanno E."/>
            <person name="Wen M."/>
            <person name="Mejri S."/>
            <person name="Dirks R."/>
            <person name="Jansen H."/>
            <person name="Henkel C."/>
            <person name="Chen W.J."/>
            <person name="Zahm M."/>
            <person name="Cabau C."/>
            <person name="Klopp C."/>
            <person name="Thompson A.W."/>
            <person name="Robinson-Rechavi M."/>
            <person name="Braasch I."/>
            <person name="Lecointre G."/>
            <person name="Bobe J."/>
            <person name="Postlethwait J.H."/>
            <person name="Berthelot C."/>
            <person name="Roest Crollius H."/>
            <person name="Guiguen Y."/>
        </authorList>
    </citation>
    <scope>NUCLEOTIDE SEQUENCE</scope>
    <source>
        <strain evidence="2">Concon-B</strain>
    </source>
</reference>
<dbReference type="EMBL" id="JAFJMO010000019">
    <property type="protein sequence ID" value="KAJ8249613.1"/>
    <property type="molecule type" value="Genomic_DNA"/>
</dbReference>
<proteinExistence type="predicted"/>
<comment type="caution">
    <text evidence="2">The sequence shown here is derived from an EMBL/GenBank/DDBJ whole genome shotgun (WGS) entry which is preliminary data.</text>
</comment>
<keyword evidence="3" id="KW-1185">Reference proteome</keyword>
<organism evidence="2 3">
    <name type="scientific">Conger conger</name>
    <name type="common">Conger eel</name>
    <name type="synonym">Muraena conger</name>
    <dbReference type="NCBI Taxonomy" id="82655"/>
    <lineage>
        <taxon>Eukaryota</taxon>
        <taxon>Metazoa</taxon>
        <taxon>Chordata</taxon>
        <taxon>Craniata</taxon>
        <taxon>Vertebrata</taxon>
        <taxon>Euteleostomi</taxon>
        <taxon>Actinopterygii</taxon>
        <taxon>Neopterygii</taxon>
        <taxon>Teleostei</taxon>
        <taxon>Anguilliformes</taxon>
        <taxon>Congridae</taxon>
        <taxon>Conger</taxon>
    </lineage>
</organism>
<evidence type="ECO:0000256" key="1">
    <source>
        <dbReference type="SAM" id="MobiDB-lite"/>
    </source>
</evidence>
<accession>A0A9Q1CV00</accession>
<protein>
    <submittedName>
        <fullName evidence="2">Uncharacterized protein</fullName>
    </submittedName>
</protein>
<dbReference type="Proteomes" id="UP001152803">
    <property type="component" value="Unassembled WGS sequence"/>
</dbReference>